<dbReference type="AlphaFoldDB" id="V6LS52"/>
<proteinExistence type="predicted"/>
<sequence length="90" mass="10198">MIPTVCFRYFQLPEAALVTLKQIAQVTKIYQDAQVLQVQATLALNLLQGIFENLQVTQSKPFLKKSGSRRPTRPRSSRNSALRLCASRLH</sequence>
<evidence type="ECO:0000313" key="2">
    <source>
        <dbReference type="EMBL" id="EST47088.1"/>
    </source>
</evidence>
<protein>
    <submittedName>
        <fullName evidence="2">Uncharacterized protein</fullName>
    </submittedName>
</protein>
<organism evidence="2">
    <name type="scientific">Spironucleus salmonicida</name>
    <dbReference type="NCBI Taxonomy" id="348837"/>
    <lineage>
        <taxon>Eukaryota</taxon>
        <taxon>Metamonada</taxon>
        <taxon>Diplomonadida</taxon>
        <taxon>Hexamitidae</taxon>
        <taxon>Hexamitinae</taxon>
        <taxon>Spironucleus</taxon>
    </lineage>
</organism>
<feature type="region of interest" description="Disordered" evidence="1">
    <location>
        <begin position="62"/>
        <end position="81"/>
    </location>
</feature>
<dbReference type="VEuPathDB" id="GiardiaDB:SS50377_25915"/>
<feature type="compositionally biased region" description="Basic residues" evidence="1">
    <location>
        <begin position="62"/>
        <end position="76"/>
    </location>
</feature>
<name>V6LS52_9EUKA</name>
<accession>V6LS52</accession>
<dbReference type="EMBL" id="KI546048">
    <property type="protein sequence ID" value="EST47088.1"/>
    <property type="molecule type" value="Genomic_DNA"/>
</dbReference>
<gene>
    <name evidence="2" type="ORF">SS50377_fx074</name>
</gene>
<evidence type="ECO:0000256" key="1">
    <source>
        <dbReference type="SAM" id="MobiDB-lite"/>
    </source>
</evidence>
<reference evidence="2" key="1">
    <citation type="journal article" date="2014" name="PLoS Genet.">
        <title>The Genome of Spironucleus salmonicida Highlights a Fish Pathogen Adapted to Fluctuating Environments.</title>
        <authorList>
            <person name="Xu F."/>
            <person name="Jerlstrom-Hultqvist J."/>
            <person name="Einarsson E."/>
            <person name="Astvaldsson A."/>
            <person name="Svard S.G."/>
            <person name="Andersson J.O."/>
        </authorList>
    </citation>
    <scope>NUCLEOTIDE SEQUENCE</scope>
</reference>